<dbReference type="RefSeq" id="WP_066268302.1">
    <property type="nucleotide sequence ID" value="NZ_JARMAB010000025.1"/>
</dbReference>
<dbReference type="InterPro" id="IPR011008">
    <property type="entry name" value="Dimeric_a/b-barrel"/>
</dbReference>
<keyword evidence="2" id="KW-0560">Oxidoreductase</keyword>
<dbReference type="Gene3D" id="3.30.70.100">
    <property type="match status" value="1"/>
</dbReference>
<accession>A0ABU6MJZ7</accession>
<name>A0ABU6MJZ7_9BACI</name>
<protein>
    <submittedName>
        <fullName evidence="2">Quinol monooxygenase</fullName>
    </submittedName>
</protein>
<keyword evidence="3" id="KW-1185">Reference proteome</keyword>
<dbReference type="EMBL" id="JARMAB010000025">
    <property type="protein sequence ID" value="MED1204678.1"/>
    <property type="molecule type" value="Genomic_DNA"/>
</dbReference>
<dbReference type="InterPro" id="IPR007138">
    <property type="entry name" value="ABM_dom"/>
</dbReference>
<dbReference type="InterPro" id="IPR050744">
    <property type="entry name" value="AI-2_Isomerase_LsrG"/>
</dbReference>
<gene>
    <name evidence="2" type="ORF">P4T90_16655</name>
</gene>
<keyword evidence="2" id="KW-0503">Monooxygenase</keyword>
<organism evidence="2 3">
    <name type="scientific">Heyndrickxia acidicola</name>
    <dbReference type="NCBI Taxonomy" id="209389"/>
    <lineage>
        <taxon>Bacteria</taxon>
        <taxon>Bacillati</taxon>
        <taxon>Bacillota</taxon>
        <taxon>Bacilli</taxon>
        <taxon>Bacillales</taxon>
        <taxon>Bacillaceae</taxon>
        <taxon>Heyndrickxia</taxon>
    </lineage>
</organism>
<dbReference type="Pfam" id="PF03992">
    <property type="entry name" value="ABM"/>
    <property type="match status" value="1"/>
</dbReference>
<sequence>MIMVHGLIKVNPEYRAAFLEIAGRAVEQSRAEEGNAEYRLFEEVDQPNVFLTLEQWVDQTALESHKKGSHFNEFVKSIEGFLIEPPEIQVIPMQNSGI</sequence>
<evidence type="ECO:0000313" key="2">
    <source>
        <dbReference type="EMBL" id="MED1204678.1"/>
    </source>
</evidence>
<dbReference type="GO" id="GO:0004497">
    <property type="term" value="F:monooxygenase activity"/>
    <property type="evidence" value="ECO:0007669"/>
    <property type="project" value="UniProtKB-KW"/>
</dbReference>
<dbReference type="PANTHER" id="PTHR33336">
    <property type="entry name" value="QUINOL MONOOXYGENASE YGIN-RELATED"/>
    <property type="match status" value="1"/>
</dbReference>
<dbReference type="Proteomes" id="UP001341444">
    <property type="component" value="Unassembled WGS sequence"/>
</dbReference>
<dbReference type="PANTHER" id="PTHR33336:SF15">
    <property type="entry name" value="ABM DOMAIN-CONTAINING PROTEIN"/>
    <property type="match status" value="1"/>
</dbReference>
<comment type="caution">
    <text evidence="2">The sequence shown here is derived from an EMBL/GenBank/DDBJ whole genome shotgun (WGS) entry which is preliminary data.</text>
</comment>
<proteinExistence type="predicted"/>
<feature type="domain" description="ABM" evidence="1">
    <location>
        <begin position="2"/>
        <end position="90"/>
    </location>
</feature>
<reference evidence="2 3" key="1">
    <citation type="submission" date="2023-03" db="EMBL/GenBank/DDBJ databases">
        <title>Bacillus Genome Sequencing.</title>
        <authorList>
            <person name="Dunlap C."/>
        </authorList>
    </citation>
    <scope>NUCLEOTIDE SEQUENCE [LARGE SCALE GENOMIC DNA]</scope>
    <source>
        <strain evidence="2 3">B-23453</strain>
    </source>
</reference>
<dbReference type="PROSITE" id="PS51725">
    <property type="entry name" value="ABM"/>
    <property type="match status" value="1"/>
</dbReference>
<evidence type="ECO:0000259" key="1">
    <source>
        <dbReference type="PROSITE" id="PS51725"/>
    </source>
</evidence>
<evidence type="ECO:0000313" key="3">
    <source>
        <dbReference type="Proteomes" id="UP001341444"/>
    </source>
</evidence>
<dbReference type="SUPFAM" id="SSF54909">
    <property type="entry name" value="Dimeric alpha+beta barrel"/>
    <property type="match status" value="1"/>
</dbReference>